<dbReference type="PANTHER" id="PTHR43047">
    <property type="entry name" value="TWO-COMPONENT HISTIDINE PROTEIN KINASE"/>
    <property type="match status" value="1"/>
</dbReference>
<evidence type="ECO:0000256" key="2">
    <source>
        <dbReference type="ARBA" id="ARBA00004236"/>
    </source>
</evidence>
<dbReference type="Proteomes" id="UP000242763">
    <property type="component" value="Unassembled WGS sequence"/>
</dbReference>
<evidence type="ECO:0000256" key="12">
    <source>
        <dbReference type="SAM" id="MobiDB-lite"/>
    </source>
</evidence>
<dbReference type="PROSITE" id="PS50109">
    <property type="entry name" value="HIS_KIN"/>
    <property type="match status" value="1"/>
</dbReference>
<dbReference type="Gene3D" id="3.30.450.20">
    <property type="entry name" value="PAS domain"/>
    <property type="match status" value="1"/>
</dbReference>
<evidence type="ECO:0000256" key="1">
    <source>
        <dbReference type="ARBA" id="ARBA00000085"/>
    </source>
</evidence>
<dbReference type="InterPro" id="IPR003661">
    <property type="entry name" value="HisK_dim/P_dom"/>
</dbReference>
<dbReference type="EC" id="2.7.13.3" evidence="3"/>
<dbReference type="CDD" id="cd16922">
    <property type="entry name" value="HATPase_EvgS-ArcB-TorS-like"/>
    <property type="match status" value="1"/>
</dbReference>
<comment type="catalytic activity">
    <reaction evidence="1">
        <text>ATP + protein L-histidine = ADP + protein N-phospho-L-histidine.</text>
        <dbReference type="EC" id="2.7.13.3"/>
    </reaction>
</comment>
<dbReference type="PANTHER" id="PTHR43047:SF72">
    <property type="entry name" value="OSMOSENSING HISTIDINE PROTEIN KINASE SLN1"/>
    <property type="match status" value="1"/>
</dbReference>
<evidence type="ECO:0000259" key="14">
    <source>
        <dbReference type="PROSITE" id="PS50109"/>
    </source>
</evidence>
<keyword evidence="13" id="KW-1133">Transmembrane helix</keyword>
<sequence length="558" mass="58110">MLGLLLAAPFIATPAIVQSALTVSSSAPALIVLCLTFAASWLAGLSIAMTGSSRLAEWAGLSLASLGVAALVVTSGGLSVAAMVLLAAIAIEAWWVTGSARSAGIAGAIGMAAIGAAMMLTGGVGGPAATLLDWLSPALYAASWAARKLEADHDTMSPRAVGPVSIPETALDAVVVRMNAVGETESVSARAREILHLEPELLLGSGLFERVHVGDRVAMLCAVADTRDDGQPRRCSVRLRLPVMAGGEGRGYRAFEIEIVKDDLHSRNVVGVIRDVSDVESLREELEWAREQASATEIAKSRFLAAVSHELRTPLNAIIGFSDMLLHREISGDLTAKQSENIALIREAGNHLLSVVNAILDVSKIESGSYHINVEPFALRPAVDLCRAMLEPQAAEKGVALSVNLPGGLKDVAGDQRAVQQILLNLVSNAIKFTPTGGQVSVSAAQTGDTIRIFVNDNGIGIAADDLNQLGRPFMQVQNDYTRQFQGTGLGLSLVKGLVTLHGGTMSIESAPGLGTTVTVGLPAAALSEDDSRKDSEAAQAAGDEAGERHGIALRKIA</sequence>
<dbReference type="SUPFAM" id="SSF55785">
    <property type="entry name" value="PYP-like sensor domain (PAS domain)"/>
    <property type="match status" value="1"/>
</dbReference>
<dbReference type="EMBL" id="FORF01000004">
    <property type="protein sequence ID" value="SFI60416.1"/>
    <property type="molecule type" value="Genomic_DNA"/>
</dbReference>
<proteinExistence type="predicted"/>
<dbReference type="AlphaFoldDB" id="A0A1I3JJT8"/>
<evidence type="ECO:0000256" key="6">
    <source>
        <dbReference type="ARBA" id="ARBA00022679"/>
    </source>
</evidence>
<evidence type="ECO:0000256" key="8">
    <source>
        <dbReference type="ARBA" id="ARBA00022777"/>
    </source>
</evidence>
<dbReference type="PRINTS" id="PR00344">
    <property type="entry name" value="BCTRLSENSOR"/>
</dbReference>
<keyword evidence="9" id="KW-0067">ATP-binding</keyword>
<feature type="transmembrane region" description="Helical" evidence="13">
    <location>
        <begin position="29"/>
        <end position="49"/>
    </location>
</feature>
<dbReference type="GO" id="GO:0009927">
    <property type="term" value="F:histidine phosphotransfer kinase activity"/>
    <property type="evidence" value="ECO:0007669"/>
    <property type="project" value="TreeGrafter"/>
</dbReference>
<feature type="transmembrane region" description="Helical" evidence="13">
    <location>
        <begin position="103"/>
        <end position="124"/>
    </location>
</feature>
<dbReference type="SUPFAM" id="SSF47384">
    <property type="entry name" value="Homodimeric domain of signal transducing histidine kinase"/>
    <property type="match status" value="1"/>
</dbReference>
<accession>A0A1I3JJT8</accession>
<gene>
    <name evidence="15" type="ORF">SAMN03080618_00881</name>
</gene>
<dbReference type="STRING" id="1121003.SAMN03080618_00881"/>
<dbReference type="InterPro" id="IPR004358">
    <property type="entry name" value="Sig_transdc_His_kin-like_C"/>
</dbReference>
<evidence type="ECO:0000256" key="7">
    <source>
        <dbReference type="ARBA" id="ARBA00022741"/>
    </source>
</evidence>
<dbReference type="InterPro" id="IPR000014">
    <property type="entry name" value="PAS"/>
</dbReference>
<keyword evidence="4" id="KW-1003">Cell membrane</keyword>
<dbReference type="InterPro" id="IPR005467">
    <property type="entry name" value="His_kinase_dom"/>
</dbReference>
<dbReference type="SMART" id="SM00388">
    <property type="entry name" value="HisKA"/>
    <property type="match status" value="1"/>
</dbReference>
<keyword evidence="10" id="KW-0902">Two-component regulatory system</keyword>
<evidence type="ECO:0000256" key="4">
    <source>
        <dbReference type="ARBA" id="ARBA00022475"/>
    </source>
</evidence>
<dbReference type="Pfam" id="PF00512">
    <property type="entry name" value="HisKA"/>
    <property type="match status" value="1"/>
</dbReference>
<dbReference type="CDD" id="cd00130">
    <property type="entry name" value="PAS"/>
    <property type="match status" value="1"/>
</dbReference>
<dbReference type="RefSeq" id="WP_091519101.1">
    <property type="nucleotide sequence ID" value="NZ_FORF01000004.1"/>
</dbReference>
<dbReference type="InterPro" id="IPR003594">
    <property type="entry name" value="HATPase_dom"/>
</dbReference>
<comment type="subcellular location">
    <subcellularLocation>
        <location evidence="2">Cell membrane</location>
    </subcellularLocation>
</comment>
<dbReference type="CDD" id="cd00082">
    <property type="entry name" value="HisKA"/>
    <property type="match status" value="1"/>
</dbReference>
<keyword evidence="13" id="KW-0812">Transmembrane</keyword>
<evidence type="ECO:0000313" key="16">
    <source>
        <dbReference type="Proteomes" id="UP000242763"/>
    </source>
</evidence>
<evidence type="ECO:0000256" key="5">
    <source>
        <dbReference type="ARBA" id="ARBA00022553"/>
    </source>
</evidence>
<dbReference type="Gene3D" id="3.30.565.10">
    <property type="entry name" value="Histidine kinase-like ATPase, C-terminal domain"/>
    <property type="match status" value="1"/>
</dbReference>
<feature type="region of interest" description="Disordered" evidence="12">
    <location>
        <begin position="526"/>
        <end position="558"/>
    </location>
</feature>
<dbReference type="Pfam" id="PF02518">
    <property type="entry name" value="HATPase_c"/>
    <property type="match status" value="1"/>
</dbReference>
<dbReference type="GO" id="GO:0005886">
    <property type="term" value="C:plasma membrane"/>
    <property type="evidence" value="ECO:0007669"/>
    <property type="project" value="UniProtKB-SubCell"/>
</dbReference>
<dbReference type="GO" id="GO:0005524">
    <property type="term" value="F:ATP binding"/>
    <property type="evidence" value="ECO:0007669"/>
    <property type="project" value="UniProtKB-KW"/>
</dbReference>
<keyword evidence="7" id="KW-0547">Nucleotide-binding</keyword>
<dbReference type="SMART" id="SM00387">
    <property type="entry name" value="HATPase_c"/>
    <property type="match status" value="1"/>
</dbReference>
<keyword evidence="8 15" id="KW-0418">Kinase</keyword>
<evidence type="ECO:0000313" key="15">
    <source>
        <dbReference type="EMBL" id="SFI60416.1"/>
    </source>
</evidence>
<dbReference type="Gene3D" id="1.10.287.130">
    <property type="match status" value="1"/>
</dbReference>
<dbReference type="SUPFAM" id="SSF55874">
    <property type="entry name" value="ATPase domain of HSP90 chaperone/DNA topoisomerase II/histidine kinase"/>
    <property type="match status" value="1"/>
</dbReference>
<evidence type="ECO:0000256" key="10">
    <source>
        <dbReference type="ARBA" id="ARBA00023012"/>
    </source>
</evidence>
<dbReference type="InterPro" id="IPR036890">
    <property type="entry name" value="HATPase_C_sf"/>
</dbReference>
<dbReference type="InterPro" id="IPR036097">
    <property type="entry name" value="HisK_dim/P_sf"/>
</dbReference>
<evidence type="ECO:0000256" key="11">
    <source>
        <dbReference type="ARBA" id="ARBA00023136"/>
    </source>
</evidence>
<reference evidence="16" key="1">
    <citation type="submission" date="2016-10" db="EMBL/GenBank/DDBJ databases">
        <authorList>
            <person name="Varghese N."/>
            <person name="Submissions S."/>
        </authorList>
    </citation>
    <scope>NUCLEOTIDE SEQUENCE [LARGE SCALE GENOMIC DNA]</scope>
    <source>
        <strain evidence="16">DSM 21857</strain>
    </source>
</reference>
<evidence type="ECO:0000256" key="3">
    <source>
        <dbReference type="ARBA" id="ARBA00012438"/>
    </source>
</evidence>
<evidence type="ECO:0000256" key="9">
    <source>
        <dbReference type="ARBA" id="ARBA00022840"/>
    </source>
</evidence>
<keyword evidence="6" id="KW-0808">Transferase</keyword>
<keyword evidence="5" id="KW-0597">Phosphoprotein</keyword>
<protein>
    <recommendedName>
        <fullName evidence="3">histidine kinase</fullName>
        <ecNumber evidence="3">2.7.13.3</ecNumber>
    </recommendedName>
</protein>
<keyword evidence="16" id="KW-1185">Reference proteome</keyword>
<name>A0A1I3JJT8_9HYPH</name>
<dbReference type="InterPro" id="IPR035965">
    <property type="entry name" value="PAS-like_dom_sf"/>
</dbReference>
<feature type="domain" description="Histidine kinase" evidence="14">
    <location>
        <begin position="306"/>
        <end position="526"/>
    </location>
</feature>
<organism evidence="15 16">
    <name type="scientific">Aquamicrobium aerolatum DSM 21857</name>
    <dbReference type="NCBI Taxonomy" id="1121003"/>
    <lineage>
        <taxon>Bacteria</taxon>
        <taxon>Pseudomonadati</taxon>
        <taxon>Pseudomonadota</taxon>
        <taxon>Alphaproteobacteria</taxon>
        <taxon>Hyphomicrobiales</taxon>
        <taxon>Phyllobacteriaceae</taxon>
        <taxon>Aerobium</taxon>
    </lineage>
</organism>
<keyword evidence="11 13" id="KW-0472">Membrane</keyword>
<evidence type="ECO:0000256" key="13">
    <source>
        <dbReference type="SAM" id="Phobius"/>
    </source>
</evidence>
<dbReference type="FunFam" id="3.30.565.10:FF:000023">
    <property type="entry name" value="PAS domain-containing sensor histidine kinase"/>
    <property type="match status" value="1"/>
</dbReference>
<dbReference type="GO" id="GO:0000155">
    <property type="term" value="F:phosphorelay sensor kinase activity"/>
    <property type="evidence" value="ECO:0007669"/>
    <property type="project" value="InterPro"/>
</dbReference>
<feature type="transmembrane region" description="Helical" evidence="13">
    <location>
        <begin position="61"/>
        <end position="91"/>
    </location>
</feature>